<keyword evidence="2" id="KW-1185">Reference proteome</keyword>
<reference evidence="1 2" key="1">
    <citation type="journal article" date="2022" name="Hortic Res">
        <title>A haplotype resolved chromosomal level avocado genome allows analysis of novel avocado genes.</title>
        <authorList>
            <person name="Nath O."/>
            <person name="Fletcher S.J."/>
            <person name="Hayward A."/>
            <person name="Shaw L.M."/>
            <person name="Masouleh A.K."/>
            <person name="Furtado A."/>
            <person name="Henry R.J."/>
            <person name="Mitter N."/>
        </authorList>
    </citation>
    <scope>NUCLEOTIDE SEQUENCE [LARGE SCALE GENOMIC DNA]</scope>
    <source>
        <strain evidence="2">cv. Hass</strain>
    </source>
</reference>
<protein>
    <submittedName>
        <fullName evidence="1">Uncharacterized protein</fullName>
    </submittedName>
</protein>
<comment type="caution">
    <text evidence="1">The sequence shown here is derived from an EMBL/GenBank/DDBJ whole genome shotgun (WGS) entry which is preliminary data.</text>
</comment>
<name>A0ACC2M4M0_PERAE</name>
<sequence>MSGNIASQTLPSMNKRPAAMEPSPKAQSESVESVRSKLRESLAAALALVSQQKNKLLSVGKSVENEAPSTLRQAGVDSQSAKSSGTILDADACHMQERPLEALASDSYAFNQSCNDGQRSLHENLTNENHFNSTNMGNFDGQEFHSKHISFDNEVSFVDNFIIKDDLLQGNGLCWASDLDTRHSEERQYRDPKRPKMAEEEITREQEQVLPSPLSLANKIESELFKLFGGVNKKYKEKGRSLLFNLKDRNNPELRERVMSGEIPPARLCCMTAEELASKELSQWRIAKAEELAQLVVLPDSDVDIRRLVKKTHKGEFQVEVDQDDSVSVEVAVGTSLFTQILSRSSATEGQIPSKSTENESQTPAKTNETEASKGTTVPVMTDSVDQSHSGKGITLNHNGTDLMQEIMVDELKDAEFLPPIVSLDEFMESLDSEPPFENLPKDSKQDTPVVERSSDSLGSKLDSSNVGSSEPAETAPDERDQVEAKYTRTDSNLKPGSTHIESETDYSFGEIRCEHVWEGLVQLNISAMAMVVGVYKSGERTSTKDWPSLLEIKGRVRLDAFEKFVQELRMSRSRAIMVVQFCWKDGSPEEGRLHMLEVADSYVADERVGFAEPAPGMELYFCPPHRKMIEMLGLHLPKEHSESLSSVENGLIGIVVWRKVHVTTNSPKKSSFQRQNSKKQHSSLKRQKDAIANAKQPIAPLPVGPTPINPNPPFEDDLIDDIPPGFGPGAASGRDEDDLPEFDFANSSKPLGSQFPVPNTPQGSHMGTVHSRVQPSPRPTQKMRELINKYGQGKMGANVVIRQPSQGARLETQPWNDDDDIPEWRPHQDTQPHPPPPPPSPPPLHSFQPQAPPGHLINQQLSTMPVQQPLVPLAVPLPVHLQSMRPQVGSLQSQQTMAAPWQVGSMQWSPLLGSNGPSDIGFQANGVMQPCHFGGQSTDGQFQRMPGYGVEPQGMDWRPDIPRSRGV</sequence>
<dbReference type="EMBL" id="CM056813">
    <property type="protein sequence ID" value="KAJ8640600.1"/>
    <property type="molecule type" value="Genomic_DNA"/>
</dbReference>
<evidence type="ECO:0000313" key="1">
    <source>
        <dbReference type="EMBL" id="KAJ8640600.1"/>
    </source>
</evidence>
<gene>
    <name evidence="1" type="ORF">MRB53_017294</name>
</gene>
<dbReference type="Proteomes" id="UP001234297">
    <property type="component" value="Chromosome 5"/>
</dbReference>
<accession>A0ACC2M4M0</accession>
<organism evidence="1 2">
    <name type="scientific">Persea americana</name>
    <name type="common">Avocado</name>
    <dbReference type="NCBI Taxonomy" id="3435"/>
    <lineage>
        <taxon>Eukaryota</taxon>
        <taxon>Viridiplantae</taxon>
        <taxon>Streptophyta</taxon>
        <taxon>Embryophyta</taxon>
        <taxon>Tracheophyta</taxon>
        <taxon>Spermatophyta</taxon>
        <taxon>Magnoliopsida</taxon>
        <taxon>Magnoliidae</taxon>
        <taxon>Laurales</taxon>
        <taxon>Lauraceae</taxon>
        <taxon>Persea</taxon>
    </lineage>
</organism>
<evidence type="ECO:0000313" key="2">
    <source>
        <dbReference type="Proteomes" id="UP001234297"/>
    </source>
</evidence>
<proteinExistence type="predicted"/>